<evidence type="ECO:0000256" key="8">
    <source>
        <dbReference type="ARBA" id="ARBA00048555"/>
    </source>
</evidence>
<evidence type="ECO:0000256" key="6">
    <source>
        <dbReference type="ARBA" id="ARBA00033334"/>
    </source>
</evidence>
<dbReference type="OrthoDB" id="9810309at2"/>
<proteinExistence type="inferred from homology"/>
<dbReference type="AlphaFoldDB" id="A0A1U9NIS8"/>
<keyword evidence="10" id="KW-0808">Transferase</keyword>
<gene>
    <name evidence="10" type="primary">btuR</name>
    <name evidence="10" type="ORF">STSP2_00796</name>
</gene>
<dbReference type="SUPFAM" id="SSF52540">
    <property type="entry name" value="P-loop containing nucleoside triphosphate hydrolases"/>
    <property type="match status" value="1"/>
</dbReference>
<evidence type="ECO:0000256" key="3">
    <source>
        <dbReference type="ARBA" id="ARBA00012454"/>
    </source>
</evidence>
<comment type="catalytic activity">
    <reaction evidence="8">
        <text>2 cob(II)yrinate a,c diamide + reduced [electron-transfer flavoprotein] + 2 ATP = 2 adenosylcob(III)yrinate a,c-diamide + 2 triphosphate + oxidized [electron-transfer flavoprotein] + 3 H(+)</text>
        <dbReference type="Rhea" id="RHEA:11528"/>
        <dbReference type="Rhea" id="RHEA-COMP:10685"/>
        <dbReference type="Rhea" id="RHEA-COMP:10686"/>
        <dbReference type="ChEBI" id="CHEBI:15378"/>
        <dbReference type="ChEBI" id="CHEBI:18036"/>
        <dbReference type="ChEBI" id="CHEBI:30616"/>
        <dbReference type="ChEBI" id="CHEBI:57692"/>
        <dbReference type="ChEBI" id="CHEBI:58307"/>
        <dbReference type="ChEBI" id="CHEBI:58503"/>
        <dbReference type="ChEBI" id="CHEBI:58537"/>
        <dbReference type="EC" id="2.5.1.17"/>
    </reaction>
</comment>
<reference evidence="11" key="1">
    <citation type="submission" date="2017-02" db="EMBL/GenBank/DDBJ databases">
        <title>Comparative genomics and description of representatives of a novel lineage of planctomycetes thriving in anoxic sediments.</title>
        <authorList>
            <person name="Spring S."/>
            <person name="Bunk B."/>
            <person name="Sproer C."/>
        </authorList>
    </citation>
    <scope>NUCLEOTIDE SEQUENCE [LARGE SCALE GENOMIC DNA]</scope>
    <source>
        <strain evidence="11">ST-NAGAB-D1</strain>
    </source>
</reference>
<comment type="catalytic activity">
    <reaction evidence="9">
        <text>2 cob(II)alamin + reduced [electron-transfer flavoprotein] + 2 ATP = 2 adenosylcob(III)alamin + 2 triphosphate + oxidized [electron-transfer flavoprotein] + 3 H(+)</text>
        <dbReference type="Rhea" id="RHEA:28671"/>
        <dbReference type="Rhea" id="RHEA-COMP:10685"/>
        <dbReference type="Rhea" id="RHEA-COMP:10686"/>
        <dbReference type="ChEBI" id="CHEBI:15378"/>
        <dbReference type="ChEBI" id="CHEBI:16304"/>
        <dbReference type="ChEBI" id="CHEBI:18036"/>
        <dbReference type="ChEBI" id="CHEBI:18408"/>
        <dbReference type="ChEBI" id="CHEBI:30616"/>
        <dbReference type="ChEBI" id="CHEBI:57692"/>
        <dbReference type="ChEBI" id="CHEBI:58307"/>
        <dbReference type="EC" id="2.5.1.17"/>
    </reaction>
</comment>
<evidence type="ECO:0000256" key="2">
    <source>
        <dbReference type="ARBA" id="ARBA00007487"/>
    </source>
</evidence>
<dbReference type="GO" id="GO:0005524">
    <property type="term" value="F:ATP binding"/>
    <property type="evidence" value="ECO:0007669"/>
    <property type="project" value="InterPro"/>
</dbReference>
<dbReference type="PANTHER" id="PTHR46638:SF1">
    <property type="entry name" value="CORRINOID ADENOSYLTRANSFERASE"/>
    <property type="match status" value="1"/>
</dbReference>
<evidence type="ECO:0000256" key="9">
    <source>
        <dbReference type="ARBA" id="ARBA00048692"/>
    </source>
</evidence>
<comment type="function">
    <text evidence="4">Required for both de novo synthesis of the corrin ring for the assimilation of exogenous corrinoids. Participates in the adenosylation of a variety of incomplete and complete corrinoids.</text>
</comment>
<dbReference type="InterPro" id="IPR003724">
    <property type="entry name" value="CblAdoTrfase_CobA"/>
</dbReference>
<dbReference type="PANTHER" id="PTHR46638">
    <property type="entry name" value="CORRINOID ADENOSYLTRANSFERASE"/>
    <property type="match status" value="1"/>
</dbReference>
<dbReference type="Pfam" id="PF02572">
    <property type="entry name" value="CobA_CobO_BtuR"/>
    <property type="match status" value="1"/>
</dbReference>
<dbReference type="InterPro" id="IPR027417">
    <property type="entry name" value="P-loop_NTPase"/>
</dbReference>
<organism evidence="10 11">
    <name type="scientific">Anaerohalosphaera lusitana</name>
    <dbReference type="NCBI Taxonomy" id="1936003"/>
    <lineage>
        <taxon>Bacteria</taxon>
        <taxon>Pseudomonadati</taxon>
        <taxon>Planctomycetota</taxon>
        <taxon>Phycisphaerae</taxon>
        <taxon>Sedimentisphaerales</taxon>
        <taxon>Anaerohalosphaeraceae</taxon>
        <taxon>Anaerohalosphaera</taxon>
    </lineage>
</organism>
<evidence type="ECO:0000256" key="1">
    <source>
        <dbReference type="ARBA" id="ARBA00005121"/>
    </source>
</evidence>
<name>A0A1U9NIS8_9BACT</name>
<evidence type="ECO:0000313" key="11">
    <source>
        <dbReference type="Proteomes" id="UP000189674"/>
    </source>
</evidence>
<dbReference type="GO" id="GO:0009236">
    <property type="term" value="P:cobalamin biosynthetic process"/>
    <property type="evidence" value="ECO:0007669"/>
    <property type="project" value="InterPro"/>
</dbReference>
<dbReference type="EMBL" id="CP019791">
    <property type="protein sequence ID" value="AQT67648.1"/>
    <property type="molecule type" value="Genomic_DNA"/>
</dbReference>
<dbReference type="EC" id="2.5.1.17" evidence="3"/>
<comment type="pathway">
    <text evidence="1">Cofactor biosynthesis; adenosylcobalamin biosynthesis; adenosylcobalamin from cob(II)yrinate a,c-diamide: step 2/7.</text>
</comment>
<protein>
    <recommendedName>
        <fullName evidence="3">corrinoid adenosyltransferase</fullName>
        <ecNumber evidence="3">2.5.1.17</ecNumber>
    </recommendedName>
    <alternativeName>
        <fullName evidence="5">Cob(II)alamin adenosyltransferase</fullName>
    </alternativeName>
    <alternativeName>
        <fullName evidence="7">Cob(II)yrinic acid a,c-diamide adenosyltransferase</fullName>
    </alternativeName>
    <alternativeName>
        <fullName evidence="6">Cobinamide/cobalamin adenosyltransferase</fullName>
    </alternativeName>
</protein>
<dbReference type="Gene3D" id="3.40.50.300">
    <property type="entry name" value="P-loop containing nucleotide triphosphate hydrolases"/>
    <property type="match status" value="1"/>
</dbReference>
<keyword evidence="11" id="KW-1185">Reference proteome</keyword>
<evidence type="ECO:0000256" key="4">
    <source>
        <dbReference type="ARBA" id="ARBA00024929"/>
    </source>
</evidence>
<evidence type="ECO:0000313" key="10">
    <source>
        <dbReference type="EMBL" id="AQT67648.1"/>
    </source>
</evidence>
<evidence type="ECO:0000256" key="7">
    <source>
        <dbReference type="ARBA" id="ARBA00033354"/>
    </source>
</evidence>
<dbReference type="PIRSF" id="PIRSF015617">
    <property type="entry name" value="Adensltrnsf_CobA"/>
    <property type="match status" value="1"/>
</dbReference>
<dbReference type="STRING" id="1936003.STSP2_00796"/>
<dbReference type="Proteomes" id="UP000189674">
    <property type="component" value="Chromosome"/>
</dbReference>
<sequence length="181" mass="19515">MGGMIEKGLVQIYTGAGKGKTTAAFGLAVRAAGHGNRVLIYQFLKPDSLVLGERKSAEKLGIEVRVLEHCWDMRRSLDDAAAVAEVREEVGAVLAEVGRLAAEKAYEVIVLDEIVFCVNSGLAEFAAVKEVVERRADGVEIVMTGRGASEELISAADLVTEMREVKHPFERGVGARKGIEF</sequence>
<comment type="similarity">
    <text evidence="2">Belongs to the Cob(I)alamin adenosyltransferase family.</text>
</comment>
<accession>A0A1U9NIS8</accession>
<dbReference type="KEGG" id="alus:STSP2_00796"/>
<evidence type="ECO:0000256" key="5">
    <source>
        <dbReference type="ARBA" id="ARBA00031529"/>
    </source>
</evidence>
<dbReference type="GO" id="GO:0008817">
    <property type="term" value="F:corrinoid adenosyltransferase activity"/>
    <property type="evidence" value="ECO:0007669"/>
    <property type="project" value="UniProtKB-EC"/>
</dbReference>